<reference evidence="2 3" key="1">
    <citation type="journal article" date="2018" name="BMC Genomics">
        <title>Whole genome sequencing and function prediction of 133 gut anaerobes isolated from chicken caecum in pure cultures.</title>
        <authorList>
            <person name="Medvecky M."/>
            <person name="Cejkova D."/>
            <person name="Polansky O."/>
            <person name="Karasova D."/>
            <person name="Kubasova T."/>
            <person name="Cizek A."/>
            <person name="Rychlik I."/>
        </authorList>
    </citation>
    <scope>NUCLEOTIDE SEQUENCE [LARGE SCALE GENOMIC DNA]</scope>
    <source>
        <strain evidence="2 3">An13</strain>
    </source>
</reference>
<dbReference type="EMBL" id="NFLJ01000074">
    <property type="protein sequence ID" value="OUQ29807.1"/>
    <property type="molecule type" value="Genomic_DNA"/>
</dbReference>
<proteinExistence type="predicted"/>
<evidence type="ECO:0000259" key="1">
    <source>
        <dbReference type="Pfam" id="PF14130"/>
    </source>
</evidence>
<sequence>MEISDFYMTLPYDLSGARSKNRFCIELLWGISKILDIYDEDDFTIVFDYFCDIEIHCKDKLEFYQLKSHMGIKKYIINDLANPGKKKNSILGKLFILEKDNEMNVKLAIVSNGYLRDNSIIKEEFKEIELNDLSEKSKTKIKDLIQTELKLDEVNLSAVFFIHIDMNLKDPGSEIKGKLITKFEKIKGCEPKKPNALYRFIYDTVRQKACYEFSCEDYDKMLSLKGMSKADFERILNLFVDNIDKSV</sequence>
<dbReference type="RefSeq" id="WP_087360536.1">
    <property type="nucleotide sequence ID" value="NZ_NFLJ01000074.1"/>
</dbReference>
<protein>
    <recommendedName>
        <fullName evidence="1">CD-NTase associated protein 4-like DNA endonuclease domain-containing protein</fullName>
    </recommendedName>
</protein>
<dbReference type="Pfam" id="PF14130">
    <property type="entry name" value="Cap4_nuclease"/>
    <property type="match status" value="1"/>
</dbReference>
<evidence type="ECO:0000313" key="3">
    <source>
        <dbReference type="Proteomes" id="UP000195305"/>
    </source>
</evidence>
<keyword evidence="3" id="KW-1185">Reference proteome</keyword>
<dbReference type="AlphaFoldDB" id="A0A1Y4SIV0"/>
<feature type="domain" description="CD-NTase associated protein 4-like DNA endonuclease" evidence="1">
    <location>
        <begin position="15"/>
        <end position="209"/>
    </location>
</feature>
<dbReference type="GO" id="GO:0004518">
    <property type="term" value="F:nuclease activity"/>
    <property type="evidence" value="ECO:0007669"/>
    <property type="project" value="InterPro"/>
</dbReference>
<dbReference type="OrthoDB" id="2080250at2"/>
<accession>A0A1Y4SIV0</accession>
<name>A0A1Y4SIV0_9FIRM</name>
<evidence type="ECO:0000313" key="2">
    <source>
        <dbReference type="EMBL" id="OUQ29807.1"/>
    </source>
</evidence>
<comment type="caution">
    <text evidence="2">The sequence shown here is derived from an EMBL/GenBank/DDBJ whole genome shotgun (WGS) entry which is preliminary data.</text>
</comment>
<dbReference type="InterPro" id="IPR025382">
    <property type="entry name" value="Cap4-like_endonuclease_dom"/>
</dbReference>
<gene>
    <name evidence="2" type="ORF">B5E75_13995</name>
</gene>
<dbReference type="Proteomes" id="UP000195305">
    <property type="component" value="Unassembled WGS sequence"/>
</dbReference>
<organism evidence="2 3">
    <name type="scientific">Massilimicrobiota timonensis</name>
    <dbReference type="NCBI Taxonomy" id="1776392"/>
    <lineage>
        <taxon>Bacteria</taxon>
        <taxon>Bacillati</taxon>
        <taxon>Bacillota</taxon>
        <taxon>Erysipelotrichia</taxon>
        <taxon>Erysipelotrichales</taxon>
        <taxon>Erysipelotrichaceae</taxon>
        <taxon>Massilimicrobiota</taxon>
    </lineage>
</organism>